<proteinExistence type="predicted"/>
<name>A0ABP0FWN5_CLALP</name>
<evidence type="ECO:0000313" key="1">
    <source>
        <dbReference type="EMBL" id="CAK8684024.1"/>
    </source>
</evidence>
<dbReference type="Proteomes" id="UP001642483">
    <property type="component" value="Unassembled WGS sequence"/>
</dbReference>
<reference evidence="1 2" key="1">
    <citation type="submission" date="2024-02" db="EMBL/GenBank/DDBJ databases">
        <authorList>
            <person name="Daric V."/>
            <person name="Darras S."/>
        </authorList>
    </citation>
    <scope>NUCLEOTIDE SEQUENCE [LARGE SCALE GENOMIC DNA]</scope>
</reference>
<dbReference type="EMBL" id="CAWYQH010000097">
    <property type="protein sequence ID" value="CAK8684024.1"/>
    <property type="molecule type" value="Genomic_DNA"/>
</dbReference>
<comment type="caution">
    <text evidence="1">The sequence shown here is derived from an EMBL/GenBank/DDBJ whole genome shotgun (WGS) entry which is preliminary data.</text>
</comment>
<keyword evidence="2" id="KW-1185">Reference proteome</keyword>
<evidence type="ECO:0000313" key="2">
    <source>
        <dbReference type="Proteomes" id="UP001642483"/>
    </source>
</evidence>
<sequence length="414" mass="45937">MIFAAILILHLAYVPFIYGGYFGIVSLGCWNEGRSRTYSMPSAENSIHWLEDNQKTDAEKILACANVAYTRGIQLFAIQNEKKCVMTIDDGMDYKRYDSSETCKGRSKNFPVNAVYRVIAPPFVENLGCWSNDRDKENWAISSIETSSENYLDGKPKQRKDAFLKCAFAARDKGYDVFALENGGRCHSSLNANETYAQYGETPNRCEGDGTGGKWSSQVYKIVNRELEMAAMKRLGCWVDQEESAIPSIDLDDDVIGDARYKCFVTAMRRGFSVFALQEDGKCFSSENAESTFTKYGPSENCDVDGGGGELANEVYELGKSLQITNLGCWTDTSDHAIPIVEENPLYQTTSNPIYDCLNLAVQMGFDTFALQDGGKCATSIDANDRYDKYGPSEDCGTDGKGGLLANEVYKIEN</sequence>
<organism evidence="1 2">
    <name type="scientific">Clavelina lepadiformis</name>
    <name type="common">Light-bulb sea squirt</name>
    <name type="synonym">Ascidia lepadiformis</name>
    <dbReference type="NCBI Taxonomy" id="159417"/>
    <lineage>
        <taxon>Eukaryota</taxon>
        <taxon>Metazoa</taxon>
        <taxon>Chordata</taxon>
        <taxon>Tunicata</taxon>
        <taxon>Ascidiacea</taxon>
        <taxon>Aplousobranchia</taxon>
        <taxon>Clavelinidae</taxon>
        <taxon>Clavelina</taxon>
    </lineage>
</organism>
<dbReference type="PANTHER" id="PTHR47635">
    <property type="entry name" value="CUB DOMAIN-CONTAINING PROTEIN"/>
    <property type="match status" value="1"/>
</dbReference>
<gene>
    <name evidence="1" type="ORF">CVLEPA_LOCUS15028</name>
</gene>
<accession>A0ABP0FWN5</accession>
<dbReference type="PANTHER" id="PTHR47635:SF2">
    <property type="entry name" value="LAMG-LIKE JELLYROLL FOLD DOMAIN-CONTAINING PROTEIN"/>
    <property type="match status" value="1"/>
</dbReference>
<protein>
    <submittedName>
        <fullName evidence="1">Uncharacterized protein</fullName>
    </submittedName>
</protein>